<feature type="compositionally biased region" description="Polar residues" evidence="1">
    <location>
        <begin position="1"/>
        <end position="11"/>
    </location>
</feature>
<feature type="region of interest" description="Disordered" evidence="1">
    <location>
        <begin position="1"/>
        <end position="52"/>
    </location>
</feature>
<name>A0A392SNX4_9FABA</name>
<evidence type="ECO:0000256" key="1">
    <source>
        <dbReference type="SAM" id="MobiDB-lite"/>
    </source>
</evidence>
<protein>
    <submittedName>
        <fullName evidence="2">Uncharacterized protein</fullName>
    </submittedName>
</protein>
<dbReference type="EMBL" id="LXQA010408294">
    <property type="protein sequence ID" value="MCI49894.1"/>
    <property type="molecule type" value="Genomic_DNA"/>
</dbReference>
<reference evidence="2 3" key="1">
    <citation type="journal article" date="2018" name="Front. Plant Sci.">
        <title>Red Clover (Trifolium pratense) and Zigzag Clover (T. medium) - A Picture of Genomic Similarities and Differences.</title>
        <authorList>
            <person name="Dluhosova J."/>
            <person name="Istvanek J."/>
            <person name="Nedelnik J."/>
            <person name="Repkova J."/>
        </authorList>
    </citation>
    <scope>NUCLEOTIDE SEQUENCE [LARGE SCALE GENOMIC DNA]</scope>
    <source>
        <strain evidence="3">cv. 10/8</strain>
        <tissue evidence="2">Leaf</tissue>
    </source>
</reference>
<evidence type="ECO:0000313" key="3">
    <source>
        <dbReference type="Proteomes" id="UP000265520"/>
    </source>
</evidence>
<feature type="non-terminal residue" evidence="2">
    <location>
        <position position="52"/>
    </location>
</feature>
<organism evidence="2 3">
    <name type="scientific">Trifolium medium</name>
    <dbReference type="NCBI Taxonomy" id="97028"/>
    <lineage>
        <taxon>Eukaryota</taxon>
        <taxon>Viridiplantae</taxon>
        <taxon>Streptophyta</taxon>
        <taxon>Embryophyta</taxon>
        <taxon>Tracheophyta</taxon>
        <taxon>Spermatophyta</taxon>
        <taxon>Magnoliopsida</taxon>
        <taxon>eudicotyledons</taxon>
        <taxon>Gunneridae</taxon>
        <taxon>Pentapetalae</taxon>
        <taxon>rosids</taxon>
        <taxon>fabids</taxon>
        <taxon>Fabales</taxon>
        <taxon>Fabaceae</taxon>
        <taxon>Papilionoideae</taxon>
        <taxon>50 kb inversion clade</taxon>
        <taxon>NPAAA clade</taxon>
        <taxon>Hologalegina</taxon>
        <taxon>IRL clade</taxon>
        <taxon>Trifolieae</taxon>
        <taxon>Trifolium</taxon>
    </lineage>
</organism>
<sequence length="52" mass="5910">MANQKAQTGGKTKNDQKVEAARRPAKERISPFDAQSETKKNPEDEYMEDDLL</sequence>
<dbReference type="Proteomes" id="UP000265520">
    <property type="component" value="Unassembled WGS sequence"/>
</dbReference>
<comment type="caution">
    <text evidence="2">The sequence shown here is derived from an EMBL/GenBank/DDBJ whole genome shotgun (WGS) entry which is preliminary data.</text>
</comment>
<proteinExistence type="predicted"/>
<accession>A0A392SNX4</accession>
<evidence type="ECO:0000313" key="2">
    <source>
        <dbReference type="EMBL" id="MCI49894.1"/>
    </source>
</evidence>
<dbReference type="AlphaFoldDB" id="A0A392SNX4"/>
<feature type="compositionally biased region" description="Basic and acidic residues" evidence="1">
    <location>
        <begin position="12"/>
        <end position="43"/>
    </location>
</feature>
<keyword evidence="3" id="KW-1185">Reference proteome</keyword>